<feature type="region of interest" description="Disordered" evidence="2">
    <location>
        <begin position="765"/>
        <end position="785"/>
    </location>
</feature>
<dbReference type="STRING" id="1531966.A0A0A1SZD5"/>
<dbReference type="Pfam" id="PF00400">
    <property type="entry name" value="WD40"/>
    <property type="match status" value="1"/>
</dbReference>
<evidence type="ECO:0000256" key="2">
    <source>
        <dbReference type="SAM" id="MobiDB-lite"/>
    </source>
</evidence>
<keyword evidence="1" id="KW-0853">WD repeat</keyword>
<dbReference type="AlphaFoldDB" id="A0A0A1SZD5"/>
<dbReference type="EMBL" id="CDHN01000002">
    <property type="protein sequence ID" value="CEJ85377.1"/>
    <property type="molecule type" value="Genomic_DNA"/>
</dbReference>
<gene>
    <name evidence="3" type="ORF">VHEMI03752</name>
</gene>
<accession>A0A0A1SZD5</accession>
<dbReference type="GO" id="GO:0003723">
    <property type="term" value="F:RNA binding"/>
    <property type="evidence" value="ECO:0007669"/>
    <property type="project" value="TreeGrafter"/>
</dbReference>
<dbReference type="HOGENOM" id="CLU_002392_2_1_1"/>
<reference evidence="3 4" key="1">
    <citation type="journal article" date="2015" name="Genome Announc.">
        <title>Draft Genome Sequence and Gene Annotation of the Entomopathogenic Fungus Verticillium hemipterigenum.</title>
        <authorList>
            <person name="Horn F."/>
            <person name="Habel A."/>
            <person name="Scharf D.H."/>
            <person name="Dworschak J."/>
            <person name="Brakhage A.A."/>
            <person name="Guthke R."/>
            <person name="Hertweck C."/>
            <person name="Linde J."/>
        </authorList>
    </citation>
    <scope>NUCLEOTIDE SEQUENCE [LARGE SCALE GENOMIC DNA]</scope>
</reference>
<dbReference type="PANTHER" id="PTHR44163">
    <property type="entry name" value="U3 SMALL NUCLEOLAR RNA-ASSOCIATED PROTEIN 4 HOMOLOG"/>
    <property type="match status" value="1"/>
</dbReference>
<evidence type="ECO:0000313" key="4">
    <source>
        <dbReference type="Proteomes" id="UP000039046"/>
    </source>
</evidence>
<dbReference type="GO" id="GO:0030686">
    <property type="term" value="C:90S preribosome"/>
    <property type="evidence" value="ECO:0007669"/>
    <property type="project" value="InterPro"/>
</dbReference>
<dbReference type="Proteomes" id="UP000039046">
    <property type="component" value="Unassembled WGS sequence"/>
</dbReference>
<dbReference type="PANTHER" id="PTHR44163:SF1">
    <property type="entry name" value="U3 SMALL NUCLEOLAR RNA-ASSOCIATED PROTEIN 4 HOMOLOG"/>
    <property type="match status" value="1"/>
</dbReference>
<dbReference type="GO" id="GO:0034455">
    <property type="term" value="C:t-UTP complex"/>
    <property type="evidence" value="ECO:0007669"/>
    <property type="project" value="TreeGrafter"/>
</dbReference>
<feature type="region of interest" description="Disordered" evidence="2">
    <location>
        <begin position="567"/>
        <end position="601"/>
    </location>
</feature>
<evidence type="ECO:0000313" key="3">
    <source>
        <dbReference type="EMBL" id="CEJ85377.1"/>
    </source>
</evidence>
<dbReference type="GO" id="GO:0000462">
    <property type="term" value="P:maturation of SSU-rRNA from tricistronic rRNA transcript (SSU-rRNA, 5.8S rRNA, LSU-rRNA)"/>
    <property type="evidence" value="ECO:0007669"/>
    <property type="project" value="InterPro"/>
</dbReference>
<sequence length="863" mass="94706">MDVHRCRFVPYQPSAINAVAFSHPKAKSGKHAALARLAVGRANGDIEIWNAITGTWLQELVIHGGRDRSIDGLVWVNEPDQDLGDGRIVMGKSRLFSIGYTSTVTEWDLETGKPKRHASGQHGDIWCIAAQPLPRNEAADGQGVNKLIAGTIDGELVMYTLEDDDLRFQRVLVKSPTKKSQMVSIAFQSRKVVIVGCSDSTIRAYDMTKGHLLRRMTLGSDLVGGSKDIIVWSVKCLPNGNIVSADSTGQVCIWDGTTYTQAQRIQGHKQDVLSLAVSADGSTIMSGGMDRKTALYKQNTGAGQRWTKVWARRYHNHDVKAMASFEHGRTSVVVSGGPDATLIAVPLKEMGRENHRVVGNLPQTPPVLSASKARFVVSWWNREVHVWSLRQTASDLLDTEDVSVNQNRKLLKTIVVKGDSNIASATINNEGTVLIIATSTDVKAFALSHNEPERPADVDVSSLPLPSSLTESGATRIQLSPDGKWLSMVQNGTRVVLAELDLTNEDSIVISSQKLGRLTRKIPRYILNGGLGSYERNITHLAFAPDSAMLAVADLAGYMDTWILGSTARPSTNGDGPEDASSDDSDSEDEQNGNAKNSSQWIRNPKAKLLPKLPATPVALSFSEEISKTEGSEDDYTLVAVTSAWNILAFHPLEGSLTPWSRRHPGKALPAPVQDLLDLAKGIIWQGSRLWIYGVSFLFMLDMSQDLPFASADKDGANGQQLQLGKRKRTGHTSGAGGRMEHEGLKPQQIFKHTDDKWQNLDVDRHVSDNDEDGSDDDMPDAEDGELTKLRNNAADKAKQVTVEDSSEGGRKKWWITYKYRPVLGVVPLQTKGDNLEVALVERPMWDVETKESYFAGEAWQRK</sequence>
<feature type="compositionally biased region" description="Acidic residues" evidence="2">
    <location>
        <begin position="770"/>
        <end position="785"/>
    </location>
</feature>
<feature type="compositionally biased region" description="Acidic residues" evidence="2">
    <location>
        <begin position="576"/>
        <end position="591"/>
    </location>
</feature>
<dbReference type="SMART" id="SM00320">
    <property type="entry name" value="WD40"/>
    <property type="match status" value="6"/>
</dbReference>
<dbReference type="GO" id="GO:0032040">
    <property type="term" value="C:small-subunit processome"/>
    <property type="evidence" value="ECO:0007669"/>
    <property type="project" value="TreeGrafter"/>
</dbReference>
<dbReference type="Gene3D" id="2.130.10.10">
    <property type="entry name" value="YVTN repeat-like/Quinoprotein amine dehydrogenase"/>
    <property type="match status" value="2"/>
</dbReference>
<organism evidence="3 4">
    <name type="scientific">[Torrubiella] hemipterigena</name>
    <dbReference type="NCBI Taxonomy" id="1531966"/>
    <lineage>
        <taxon>Eukaryota</taxon>
        <taxon>Fungi</taxon>
        <taxon>Dikarya</taxon>
        <taxon>Ascomycota</taxon>
        <taxon>Pezizomycotina</taxon>
        <taxon>Sordariomycetes</taxon>
        <taxon>Hypocreomycetidae</taxon>
        <taxon>Hypocreales</taxon>
        <taxon>Clavicipitaceae</taxon>
        <taxon>Clavicipitaceae incertae sedis</taxon>
        <taxon>'Torrubiella' clade</taxon>
    </lineage>
</organism>
<dbReference type="InterPro" id="IPR046351">
    <property type="entry name" value="UTP4"/>
</dbReference>
<dbReference type="SUPFAM" id="SSF50978">
    <property type="entry name" value="WD40 repeat-like"/>
    <property type="match status" value="2"/>
</dbReference>
<protein>
    <submittedName>
        <fullName evidence="3">Uncharacterized protein</fullName>
    </submittedName>
</protein>
<dbReference type="InterPro" id="IPR036322">
    <property type="entry name" value="WD40_repeat_dom_sf"/>
</dbReference>
<dbReference type="InterPro" id="IPR001680">
    <property type="entry name" value="WD40_rpt"/>
</dbReference>
<proteinExistence type="predicted"/>
<dbReference type="PROSITE" id="PS50082">
    <property type="entry name" value="WD_REPEATS_2"/>
    <property type="match status" value="1"/>
</dbReference>
<dbReference type="InterPro" id="IPR015943">
    <property type="entry name" value="WD40/YVTN_repeat-like_dom_sf"/>
</dbReference>
<evidence type="ECO:0000256" key="1">
    <source>
        <dbReference type="PROSITE-ProRule" id="PRU00221"/>
    </source>
</evidence>
<feature type="repeat" description="WD" evidence="1">
    <location>
        <begin position="265"/>
        <end position="297"/>
    </location>
</feature>
<dbReference type="OrthoDB" id="8883818at2759"/>
<feature type="region of interest" description="Disordered" evidence="2">
    <location>
        <begin position="712"/>
        <end position="747"/>
    </location>
</feature>
<name>A0A0A1SZD5_9HYPO</name>
<feature type="compositionally biased region" description="Polar residues" evidence="2">
    <location>
        <begin position="592"/>
        <end position="601"/>
    </location>
</feature>
<keyword evidence="4" id="KW-1185">Reference proteome</keyword>